<feature type="region of interest" description="Disordered" evidence="1">
    <location>
        <begin position="89"/>
        <end position="150"/>
    </location>
</feature>
<feature type="compositionally biased region" description="Polar residues" evidence="1">
    <location>
        <begin position="96"/>
        <end position="111"/>
    </location>
</feature>
<name>A0A8K0UEH3_9AGAR</name>
<organism evidence="2 3">
    <name type="scientific">Cristinia sonorae</name>
    <dbReference type="NCBI Taxonomy" id="1940300"/>
    <lineage>
        <taxon>Eukaryota</taxon>
        <taxon>Fungi</taxon>
        <taxon>Dikarya</taxon>
        <taxon>Basidiomycota</taxon>
        <taxon>Agaricomycotina</taxon>
        <taxon>Agaricomycetes</taxon>
        <taxon>Agaricomycetidae</taxon>
        <taxon>Agaricales</taxon>
        <taxon>Pleurotineae</taxon>
        <taxon>Stephanosporaceae</taxon>
        <taxon>Cristinia</taxon>
    </lineage>
</organism>
<dbReference type="Proteomes" id="UP000813824">
    <property type="component" value="Unassembled WGS sequence"/>
</dbReference>
<evidence type="ECO:0000313" key="2">
    <source>
        <dbReference type="EMBL" id="KAH8081305.1"/>
    </source>
</evidence>
<reference evidence="2" key="1">
    <citation type="journal article" date="2021" name="New Phytol.">
        <title>Evolutionary innovations through gain and loss of genes in the ectomycorrhizal Boletales.</title>
        <authorList>
            <person name="Wu G."/>
            <person name="Miyauchi S."/>
            <person name="Morin E."/>
            <person name="Kuo A."/>
            <person name="Drula E."/>
            <person name="Varga T."/>
            <person name="Kohler A."/>
            <person name="Feng B."/>
            <person name="Cao Y."/>
            <person name="Lipzen A."/>
            <person name="Daum C."/>
            <person name="Hundley H."/>
            <person name="Pangilinan J."/>
            <person name="Johnson J."/>
            <person name="Barry K."/>
            <person name="LaButti K."/>
            <person name="Ng V."/>
            <person name="Ahrendt S."/>
            <person name="Min B."/>
            <person name="Choi I.G."/>
            <person name="Park H."/>
            <person name="Plett J.M."/>
            <person name="Magnuson J."/>
            <person name="Spatafora J.W."/>
            <person name="Nagy L.G."/>
            <person name="Henrissat B."/>
            <person name="Grigoriev I.V."/>
            <person name="Yang Z.L."/>
            <person name="Xu J."/>
            <person name="Martin F.M."/>
        </authorList>
    </citation>
    <scope>NUCLEOTIDE SEQUENCE</scope>
    <source>
        <strain evidence="2">KKN 215</strain>
    </source>
</reference>
<feature type="compositionally biased region" description="Low complexity" evidence="1">
    <location>
        <begin position="139"/>
        <end position="150"/>
    </location>
</feature>
<sequence length="205" mass="22422">MKVIEFGFESRSVRVCKGGSVVGDGGRCCVGDGALSGCFGECSGELERKCLLSEKESSVMRTSTGAHPRPLQFQLSLYSVPPSLLLRWQSPGRPSPLQNEKNRSISPTQALASAHPALPPYFTISAPPDHDGISSSAQRPPRFSDPPSRSIQSRYFLGFRGPRLRLQLASTVHRSSHRVASQERRVCRTSGQFGHTPYQCDPEPI</sequence>
<dbReference type="AlphaFoldDB" id="A0A8K0UEH3"/>
<accession>A0A8K0UEH3</accession>
<keyword evidence="3" id="KW-1185">Reference proteome</keyword>
<dbReference type="EMBL" id="JAEVFJ010000052">
    <property type="protein sequence ID" value="KAH8081305.1"/>
    <property type="molecule type" value="Genomic_DNA"/>
</dbReference>
<evidence type="ECO:0000313" key="3">
    <source>
        <dbReference type="Proteomes" id="UP000813824"/>
    </source>
</evidence>
<protein>
    <submittedName>
        <fullName evidence="2">Uncharacterized protein</fullName>
    </submittedName>
</protein>
<gene>
    <name evidence="2" type="ORF">BXZ70DRAFT_633681</name>
</gene>
<comment type="caution">
    <text evidence="2">The sequence shown here is derived from an EMBL/GenBank/DDBJ whole genome shotgun (WGS) entry which is preliminary data.</text>
</comment>
<proteinExistence type="predicted"/>
<evidence type="ECO:0000256" key="1">
    <source>
        <dbReference type="SAM" id="MobiDB-lite"/>
    </source>
</evidence>